<dbReference type="GO" id="GO:0015074">
    <property type="term" value="P:DNA integration"/>
    <property type="evidence" value="ECO:0007669"/>
    <property type="project" value="InterPro"/>
</dbReference>
<dbReference type="Proteomes" id="UP000198287">
    <property type="component" value="Unassembled WGS sequence"/>
</dbReference>
<dbReference type="InterPro" id="IPR005312">
    <property type="entry name" value="DUF1759"/>
</dbReference>
<dbReference type="GO" id="GO:0003676">
    <property type="term" value="F:nucleic acid binding"/>
    <property type="evidence" value="ECO:0007669"/>
    <property type="project" value="InterPro"/>
</dbReference>
<dbReference type="PROSITE" id="PS50994">
    <property type="entry name" value="INTEGRASE"/>
    <property type="match status" value="1"/>
</dbReference>
<feature type="domain" description="Integrase catalytic" evidence="2">
    <location>
        <begin position="1563"/>
        <end position="1751"/>
    </location>
</feature>
<dbReference type="InterPro" id="IPR012337">
    <property type="entry name" value="RNaseH-like_sf"/>
</dbReference>
<proteinExistence type="predicted"/>
<keyword evidence="4" id="KW-1185">Reference proteome</keyword>
<dbReference type="InterPro" id="IPR001584">
    <property type="entry name" value="Integrase_cat-core"/>
</dbReference>
<dbReference type="STRING" id="158441.A0A226DDQ0"/>
<accession>A0A226DDQ0</accession>
<dbReference type="InterPro" id="IPR001878">
    <property type="entry name" value="Znf_CCHC"/>
</dbReference>
<dbReference type="Pfam" id="PF03564">
    <property type="entry name" value="DUF1759"/>
    <property type="match status" value="1"/>
</dbReference>
<feature type="compositionally biased region" description="Basic and acidic residues" evidence="1">
    <location>
        <begin position="93"/>
        <end position="109"/>
    </location>
</feature>
<dbReference type="InterPro" id="IPR036397">
    <property type="entry name" value="RNaseH_sf"/>
</dbReference>
<organism evidence="3 4">
    <name type="scientific">Folsomia candida</name>
    <name type="common">Springtail</name>
    <dbReference type="NCBI Taxonomy" id="158441"/>
    <lineage>
        <taxon>Eukaryota</taxon>
        <taxon>Metazoa</taxon>
        <taxon>Ecdysozoa</taxon>
        <taxon>Arthropoda</taxon>
        <taxon>Hexapoda</taxon>
        <taxon>Collembola</taxon>
        <taxon>Entomobryomorpha</taxon>
        <taxon>Isotomoidea</taxon>
        <taxon>Isotomidae</taxon>
        <taxon>Proisotominae</taxon>
        <taxon>Folsomia</taxon>
    </lineage>
</organism>
<sequence length="1908" mass="216895">MNEDENQPRRSDRDRKEPDRYEPSWDNSKKNARRQEDLEQGNLEDGESKPLGRTPVKSENESILGKMFSFNPFGRKKSPTPSSSSVSSATRRANLEAEHGQKVTEKENQMTELLEELEVSQAEVDSLKLAVSTMQSKCDPTHPLYKEEAVAHLKQEIEVLSEKWALKVADHKILAARTKGKVQRLKNDIIQLEKVKAAGFAQIDEDEEQHLGSDEERFINENEYQSDFRTRAPDSPPPTSRVNMLAPQHQVEQASNNQILEMMARTLQTIAYKDSDSNNRTDKMIIRQTIGRDLPCFSGRAEEWPAFIASYQRTTDACGFSDAENIERLRKCLKGEAAKSVECMLVSPNGLSEVMKVLEKRFGQKEHIIRAMIAKAKQIPPVQQDKPETIVEFGTGVINLTATIKSLGERQHLQNPILLTDLEEKLPAPMRAQWKKELLKSGQIGNLVSFSEWVQLESEVATLMTSPKIEEKKPEKRSQHRDRKSEDDFPTAAGLISGQSGKYCVFCEKTNHYASECFKAERMTLDQKKKIIKEKNLCYKCVRPKHQAKNCKYVLKCELCGDVHVKIMCPLQKEKKTSHPQQERDSQENVVATSANYSCRRDVLLKTLLVRASGPKGSVLVRLIFDEGSQQSNIGSTTVSKIGSCMVGEELSRNVLFGGTVTNCKMVKKFKVKLESLNGKVHRELILKETPTICGDIPRIPKGPWMKELKDKKIWISDFENSHVDNSAIEILIGSDNWGQLVTGKPVKLSCGLYAVNTVFGWTLSGPVPGSKAKEESLAMTCTSLLTGQFNIQEMWSLESLGIQDSSDVKTKKEKEDATRQHFLNTVSRNPEGRYQVSLPWIENSPAIPDNRIVAEKRLISATTKLRAAGKYSEYDQIFKDWCQEGIIEEVSSEVTPDKVHYLPHRAVFKPNSVTTPVRPVFDASCKVARNPSLNECLEKGPNLLELIPSILLRFREKKIGVTADIRKAFLMIEINEQERDFLRFLWWEGEEGKFKIYRHRRVVFGASCSPFLLGAVLELHLQNVKPEYQEIARKLLKSLYVDNCVSSVDSVQQYEEFKKVSTGMLSDAKMELRQWECSAGHDSRVGSSSGDCGLGRDGCVAQALTGVLGIIWNKEEDSLKIEIPKNPLPEKLTKRTILSVAHQIFDPLGFLSPVTLIPKLLIQKAWESKSSWDEDLEGGLKKEFISWWSEIRKLEAVSVTRHAYGNLGAKLQLHTFCDASKNAYAAVIFLRSEDENGVKIRILQAKSRVSPLKVVTIPRLELLGCVIAARLTARVKEALTLEDVPTHYHSDSSTALSWIRRNDEWGTFVGNRVKEILSLTKSGEWRWVPGKMNPADLPSRGCSPDQFLKSKWWEGPGWLTKSEEFWPSGEEEPNMDEVMKEKKKSATISMAVGNSSNYWYMAHSSSYMKTVRAFAYVLKFTNRNKEDLSERKTELTGADISVAEMKLLKIVQEESFGKEKQLISGLRVKADQDGLLRVQTKLIQREDTEAFRMPVILPHCHPLVDMMIREEHLHHHHAGVQFLLSQLREKYWITQGRRAIKRAIGACARCRRFATKTPNVPAAALPEDRVKTAKAFQITGIDLAGPLFMKDRTKTWIVLFTCAVYRCVHLELVTELSTDVFLLALDRFVSRRGRPATIYTDNGTNFQGADNQFKKLNWAEIETKTRLVRIEWRFNPPSAPWWGGWWERLIRSIKDLLKRMLGHSKLNYHQMETYLCEVEAVMNGRPLTYVSEDMEDLIPLTPSMFLQDVTTTDLPEMEVLNSQGLQKKYKEMMKLREALRERFRKEYLSQLVQRGSTKKCEEFKVGDVVLVGSDNQKRLQWPMAKIVELFPGKDNEIRVARVKTQGGFLVRPLQRLYPLEMSSQEAFPLVPVPLPVPAAEAVKMPEIKSDSRSRFGRKIVVPDRFGK</sequence>
<dbReference type="OrthoDB" id="5864015at2759"/>
<dbReference type="PANTHER" id="PTHR47331">
    <property type="entry name" value="PHD-TYPE DOMAIN-CONTAINING PROTEIN"/>
    <property type="match status" value="1"/>
</dbReference>
<comment type="caution">
    <text evidence="3">The sequence shown here is derived from an EMBL/GenBank/DDBJ whole genome shotgun (WGS) entry which is preliminary data.</text>
</comment>
<dbReference type="InterPro" id="IPR008042">
    <property type="entry name" value="Retrotrans_Pao"/>
</dbReference>
<dbReference type="GO" id="GO:0071897">
    <property type="term" value="P:DNA biosynthetic process"/>
    <property type="evidence" value="ECO:0007669"/>
    <property type="project" value="UniProtKB-ARBA"/>
</dbReference>
<dbReference type="GO" id="GO:0008270">
    <property type="term" value="F:zinc ion binding"/>
    <property type="evidence" value="ECO:0007669"/>
    <property type="project" value="InterPro"/>
</dbReference>
<dbReference type="Gene3D" id="3.30.70.270">
    <property type="match status" value="1"/>
</dbReference>
<dbReference type="GO" id="GO:0042575">
    <property type="term" value="C:DNA polymerase complex"/>
    <property type="evidence" value="ECO:0007669"/>
    <property type="project" value="UniProtKB-ARBA"/>
</dbReference>
<dbReference type="Gene3D" id="3.10.10.10">
    <property type="entry name" value="HIV Type 1 Reverse Transcriptase, subunit A, domain 1"/>
    <property type="match status" value="1"/>
</dbReference>
<evidence type="ECO:0000256" key="1">
    <source>
        <dbReference type="SAM" id="MobiDB-lite"/>
    </source>
</evidence>
<dbReference type="InterPro" id="IPR043128">
    <property type="entry name" value="Rev_trsase/Diguanyl_cyclase"/>
</dbReference>
<dbReference type="Gene3D" id="4.10.60.10">
    <property type="entry name" value="Zinc finger, CCHC-type"/>
    <property type="match status" value="1"/>
</dbReference>
<feature type="compositionally biased region" description="Basic and acidic residues" evidence="1">
    <location>
        <begin position="468"/>
        <end position="487"/>
    </location>
</feature>
<name>A0A226DDQ0_FOLCA</name>
<evidence type="ECO:0000313" key="3">
    <source>
        <dbReference type="EMBL" id="OXA42326.1"/>
    </source>
</evidence>
<dbReference type="InterPro" id="IPR043502">
    <property type="entry name" value="DNA/RNA_pol_sf"/>
</dbReference>
<feature type="compositionally biased region" description="Basic and acidic residues" evidence="1">
    <location>
        <begin position="1"/>
        <end position="37"/>
    </location>
</feature>
<feature type="region of interest" description="Disordered" evidence="1">
    <location>
        <begin position="1"/>
        <end position="109"/>
    </location>
</feature>
<dbReference type="OMA" id="PRKWGIN"/>
<feature type="compositionally biased region" description="Basic and acidic residues" evidence="1">
    <location>
        <begin position="46"/>
        <end position="60"/>
    </location>
</feature>
<dbReference type="Pfam" id="PF17921">
    <property type="entry name" value="Integrase_H2C2"/>
    <property type="match status" value="1"/>
</dbReference>
<dbReference type="Pfam" id="PF05380">
    <property type="entry name" value="Peptidase_A17"/>
    <property type="match status" value="1"/>
</dbReference>
<reference evidence="3 4" key="1">
    <citation type="submission" date="2015-12" db="EMBL/GenBank/DDBJ databases">
        <title>The genome of Folsomia candida.</title>
        <authorList>
            <person name="Faddeeva A."/>
            <person name="Derks M.F."/>
            <person name="Anvar Y."/>
            <person name="Smit S."/>
            <person name="Van Straalen N."/>
            <person name="Roelofs D."/>
        </authorList>
    </citation>
    <scope>NUCLEOTIDE SEQUENCE [LARGE SCALE GENOMIC DNA]</scope>
    <source>
        <strain evidence="3 4">VU population</strain>
        <tissue evidence="3">Whole body</tissue>
    </source>
</reference>
<gene>
    <name evidence="3" type="ORF">Fcan01_22851</name>
</gene>
<dbReference type="Pfam" id="PF18701">
    <property type="entry name" value="DUF5641"/>
    <property type="match status" value="1"/>
</dbReference>
<dbReference type="PANTHER" id="PTHR47331:SF1">
    <property type="entry name" value="GAG-LIKE PROTEIN"/>
    <property type="match status" value="1"/>
</dbReference>
<evidence type="ECO:0000259" key="2">
    <source>
        <dbReference type="PROSITE" id="PS50994"/>
    </source>
</evidence>
<dbReference type="InterPro" id="IPR040676">
    <property type="entry name" value="DUF5641"/>
</dbReference>
<evidence type="ECO:0000313" key="4">
    <source>
        <dbReference type="Proteomes" id="UP000198287"/>
    </source>
</evidence>
<dbReference type="InterPro" id="IPR041588">
    <property type="entry name" value="Integrase_H2C2"/>
</dbReference>
<protein>
    <submittedName>
        <fullName evidence="3">Zinc finger protein GIS2</fullName>
    </submittedName>
</protein>
<dbReference type="SUPFAM" id="SSF53098">
    <property type="entry name" value="Ribonuclease H-like"/>
    <property type="match status" value="1"/>
</dbReference>
<feature type="compositionally biased region" description="Low complexity" evidence="1">
    <location>
        <begin position="79"/>
        <end position="92"/>
    </location>
</feature>
<feature type="region of interest" description="Disordered" evidence="1">
    <location>
        <begin position="465"/>
        <end position="491"/>
    </location>
</feature>
<dbReference type="SUPFAM" id="SSF56672">
    <property type="entry name" value="DNA/RNA polymerases"/>
    <property type="match status" value="1"/>
</dbReference>
<dbReference type="EMBL" id="LNIX01000026">
    <property type="protein sequence ID" value="OXA42326.1"/>
    <property type="molecule type" value="Genomic_DNA"/>
</dbReference>
<dbReference type="SMART" id="SM00343">
    <property type="entry name" value="ZnF_C2HC"/>
    <property type="match status" value="2"/>
</dbReference>
<dbReference type="Gene3D" id="3.30.420.10">
    <property type="entry name" value="Ribonuclease H-like superfamily/Ribonuclease H"/>
    <property type="match status" value="1"/>
</dbReference>